<dbReference type="Pfam" id="PF02626">
    <property type="entry name" value="CT_A_B"/>
    <property type="match status" value="1"/>
</dbReference>
<keyword evidence="2" id="KW-0378">Hydrolase</keyword>
<dbReference type="InterPro" id="IPR052708">
    <property type="entry name" value="PxpC"/>
</dbReference>
<dbReference type="GO" id="GO:0005524">
    <property type="term" value="F:ATP binding"/>
    <property type="evidence" value="ECO:0007669"/>
    <property type="project" value="UniProtKB-KW"/>
</dbReference>
<keyword evidence="7" id="KW-1185">Reference proteome</keyword>
<protein>
    <submittedName>
        <fullName evidence="6">Biotin-dependent carboxyltransferase family protein</fullName>
    </submittedName>
</protein>
<proteinExistence type="predicted"/>
<dbReference type="Gene3D" id="2.40.100.10">
    <property type="entry name" value="Cyclophilin-like"/>
    <property type="match status" value="1"/>
</dbReference>
<dbReference type="Proteomes" id="UP000634206">
    <property type="component" value="Unassembled WGS sequence"/>
</dbReference>
<gene>
    <name evidence="6" type="ORF">JIN83_08895</name>
</gene>
<comment type="caution">
    <text evidence="6">The sequence shown here is derived from an EMBL/GenBank/DDBJ whole genome shotgun (WGS) entry which is preliminary data.</text>
</comment>
<keyword evidence="3" id="KW-0067">ATP-binding</keyword>
<evidence type="ECO:0000256" key="3">
    <source>
        <dbReference type="ARBA" id="ARBA00022840"/>
    </source>
</evidence>
<evidence type="ECO:0000313" key="6">
    <source>
        <dbReference type="EMBL" id="MBK1855075.1"/>
    </source>
</evidence>
<dbReference type="EMBL" id="JAENIG010000005">
    <property type="protein sequence ID" value="MBK1855075.1"/>
    <property type="molecule type" value="Genomic_DNA"/>
</dbReference>
<dbReference type="SMART" id="SM00797">
    <property type="entry name" value="AHS2"/>
    <property type="match status" value="1"/>
</dbReference>
<reference evidence="6" key="1">
    <citation type="submission" date="2021-01" db="EMBL/GenBank/DDBJ databases">
        <title>Modified the classification status of verrucomicrobia.</title>
        <authorList>
            <person name="Feng X."/>
        </authorList>
    </citation>
    <scope>NUCLEOTIDE SEQUENCE</scope>
    <source>
        <strain evidence="6">5K15</strain>
    </source>
</reference>
<evidence type="ECO:0000256" key="4">
    <source>
        <dbReference type="SAM" id="MobiDB-lite"/>
    </source>
</evidence>
<accession>A0AAE2VC13</accession>
<name>A0AAE2VC13_9BACT</name>
<evidence type="ECO:0000259" key="5">
    <source>
        <dbReference type="SMART" id="SM00797"/>
    </source>
</evidence>
<organism evidence="6 7">
    <name type="scientific">Oceaniferula flava</name>
    <dbReference type="NCBI Taxonomy" id="2800421"/>
    <lineage>
        <taxon>Bacteria</taxon>
        <taxon>Pseudomonadati</taxon>
        <taxon>Verrucomicrobiota</taxon>
        <taxon>Verrucomicrobiia</taxon>
        <taxon>Verrucomicrobiales</taxon>
        <taxon>Verrucomicrobiaceae</taxon>
        <taxon>Oceaniferula</taxon>
    </lineage>
</organism>
<dbReference type="InterPro" id="IPR029000">
    <property type="entry name" value="Cyclophilin-like_dom_sf"/>
</dbReference>
<evidence type="ECO:0000256" key="1">
    <source>
        <dbReference type="ARBA" id="ARBA00022741"/>
    </source>
</evidence>
<evidence type="ECO:0000313" key="7">
    <source>
        <dbReference type="Proteomes" id="UP000634206"/>
    </source>
</evidence>
<keyword evidence="1" id="KW-0547">Nucleotide-binding</keyword>
<dbReference type="AlphaFoldDB" id="A0AAE2VC13"/>
<dbReference type="RefSeq" id="WP_309489687.1">
    <property type="nucleotide sequence ID" value="NZ_JAENIG010000005.1"/>
</dbReference>
<dbReference type="PANTHER" id="PTHR43309">
    <property type="entry name" value="5-OXOPROLINASE SUBUNIT C"/>
    <property type="match status" value="1"/>
</dbReference>
<evidence type="ECO:0000256" key="2">
    <source>
        <dbReference type="ARBA" id="ARBA00022801"/>
    </source>
</evidence>
<feature type="domain" description="Carboxyltransferase" evidence="5">
    <location>
        <begin position="27"/>
        <end position="282"/>
    </location>
</feature>
<dbReference type="PANTHER" id="PTHR43309:SF3">
    <property type="entry name" value="5-OXOPROLINASE SUBUNIT C"/>
    <property type="match status" value="1"/>
</dbReference>
<feature type="region of interest" description="Disordered" evidence="4">
    <location>
        <begin position="155"/>
        <end position="176"/>
    </location>
</feature>
<dbReference type="GO" id="GO:0016787">
    <property type="term" value="F:hydrolase activity"/>
    <property type="evidence" value="ECO:0007669"/>
    <property type="project" value="UniProtKB-KW"/>
</dbReference>
<sequence length="282" mass="30257">MMIPVAKVLTTGIGLSYQDLGRFGYARYGVAPAGPMDLQAHDIANQLVGNDPEATCLELTLGGGRVEILRPVWIALTGAASSPQLKPWSAREFLPGETLTIHPARHGIWSYLAFAGGLHAPAAFGSRSRHERSDTGAKITSETLLSTTRTVPKPFPGVSARHYHPEETPDYQVDSPIRVHAGPHDIASETLEIFFNSPWKISNRSDRTGFRLEGKTLRPEASIPSLPTLPGCIQLPPSGEPIVTLNDGPTTGGYPLLGIIDPADLPTFTQHAPGSSVYFNPA</sequence>
<dbReference type="InterPro" id="IPR003778">
    <property type="entry name" value="CT_A_B"/>
</dbReference>